<dbReference type="GO" id="GO:0046872">
    <property type="term" value="F:metal ion binding"/>
    <property type="evidence" value="ECO:0007669"/>
    <property type="project" value="UniProtKB-KW"/>
</dbReference>
<dbReference type="GO" id="GO:0052592">
    <property type="term" value="F:oxidoreductase activity, acting on CH or CH2 groups, with an iron-sulfur protein as acceptor"/>
    <property type="evidence" value="ECO:0007669"/>
    <property type="project" value="TreeGrafter"/>
</dbReference>
<proteinExistence type="predicted"/>
<evidence type="ECO:0000259" key="8">
    <source>
        <dbReference type="Pfam" id="PF04432"/>
    </source>
</evidence>
<evidence type="ECO:0000256" key="1">
    <source>
        <dbReference type="ARBA" id="ARBA00001974"/>
    </source>
</evidence>
<comment type="cofactor">
    <cofactor evidence="1">
        <name>FAD</name>
        <dbReference type="ChEBI" id="CHEBI:57692"/>
    </cofactor>
</comment>
<evidence type="ECO:0000256" key="5">
    <source>
        <dbReference type="ARBA" id="ARBA00023014"/>
    </source>
</evidence>
<evidence type="ECO:0008006" key="11">
    <source>
        <dbReference type="Google" id="ProtNLM"/>
    </source>
</evidence>
<gene>
    <name evidence="9" type="ORF">AKJ36_02060</name>
</gene>
<feature type="region of interest" description="Disordered" evidence="6">
    <location>
        <begin position="256"/>
        <end position="287"/>
    </location>
</feature>
<comment type="caution">
    <text evidence="9">The sequence shown here is derived from an EMBL/GenBank/DDBJ whole genome shotgun (WGS) entry which is preliminary data.</text>
</comment>
<organism evidence="9 10">
    <name type="scientific">candidate division MSBL1 archaeon SCGC-AAA259I07</name>
    <dbReference type="NCBI Taxonomy" id="1698266"/>
    <lineage>
        <taxon>Archaea</taxon>
        <taxon>Methanobacteriati</taxon>
        <taxon>Methanobacteriota</taxon>
        <taxon>candidate division MSBL1</taxon>
    </lineage>
</organism>
<keyword evidence="5" id="KW-0411">Iron-sulfur</keyword>
<accession>A0A133UL19</accession>
<dbReference type="NCBIfam" id="NF006807">
    <property type="entry name" value="PRK09325.1"/>
    <property type="match status" value="1"/>
</dbReference>
<dbReference type="Proteomes" id="UP000070155">
    <property type="component" value="Unassembled WGS sequence"/>
</dbReference>
<dbReference type="PANTHER" id="PTHR31332">
    <property type="entry name" value="7-HYDROXYMETHYL CHLOROPHYLL A REDUCTASE, CHLOROPLASTIC"/>
    <property type="match status" value="1"/>
</dbReference>
<protein>
    <recommendedName>
        <fullName evidence="11">Coenzyme F420 hydrogenase</fullName>
    </recommendedName>
</protein>
<keyword evidence="4" id="KW-0408">Iron</keyword>
<dbReference type="PANTHER" id="PTHR31332:SF6">
    <property type="entry name" value="FORMATE DEHYDROGENASE SUBUNIT BETA"/>
    <property type="match status" value="1"/>
</dbReference>
<evidence type="ECO:0000313" key="10">
    <source>
        <dbReference type="Proteomes" id="UP000070155"/>
    </source>
</evidence>
<evidence type="ECO:0000313" key="9">
    <source>
        <dbReference type="EMBL" id="KXA94883.1"/>
    </source>
</evidence>
<evidence type="ECO:0000256" key="4">
    <source>
        <dbReference type="ARBA" id="ARBA00023004"/>
    </source>
</evidence>
<dbReference type="EMBL" id="LHXQ01000024">
    <property type="protein sequence ID" value="KXA94883.1"/>
    <property type="molecule type" value="Genomic_DNA"/>
</dbReference>
<dbReference type="AlphaFoldDB" id="A0A133UL19"/>
<evidence type="ECO:0000256" key="6">
    <source>
        <dbReference type="SAM" id="MobiDB-lite"/>
    </source>
</evidence>
<feature type="compositionally biased region" description="Basic and acidic residues" evidence="6">
    <location>
        <begin position="263"/>
        <end position="274"/>
    </location>
</feature>
<dbReference type="InterPro" id="IPR007516">
    <property type="entry name" value="Co_F420_Hydgase/DH_bsu_N"/>
</dbReference>
<feature type="domain" description="Coenzyme F420 hydrogenase/dehydrogenase beta subunit C-terminal" evidence="8">
    <location>
        <begin position="93"/>
        <end position="243"/>
    </location>
</feature>
<dbReference type="Pfam" id="PF04432">
    <property type="entry name" value="FrhB_FdhB_C"/>
    <property type="match status" value="1"/>
</dbReference>
<dbReference type="Pfam" id="PF04422">
    <property type="entry name" value="FrhB_FdhB_N"/>
    <property type="match status" value="1"/>
</dbReference>
<evidence type="ECO:0000256" key="2">
    <source>
        <dbReference type="ARBA" id="ARBA00022723"/>
    </source>
</evidence>
<dbReference type="InterPro" id="IPR007525">
    <property type="entry name" value="FrhB_FdhB_C"/>
</dbReference>
<sequence length="287" mass="31610">MGIYKNAYSARTKIPEVEESSQDGGVVTSLLVSLLEEGFIDGAVITGVGEEPWKPEPRVAISREEIIENAGTIYSPSSVLKGLREAVDNYDRENLAVVGTPCQVKGLRRMKTANRRANKYGSRVKLLIGLFCMESFPYENVVKIVEDELGLKISEVTKFDIEKGDFIVQTGDQEKTIPVGELKDFMSSFCRVCLDFAAELADVSVGNVGVPSGYNAVLTRTDVGEEAFQRTIEAGDLESEPLENVKPGLGLIEKLSNKKKQGRKEEIERRKESEEPIPPSAEESESE</sequence>
<name>A0A133UL19_9EURY</name>
<keyword evidence="3" id="KW-0560">Oxidoreductase</keyword>
<dbReference type="InterPro" id="IPR045220">
    <property type="entry name" value="FRHB/FDHB/HCAR-like"/>
</dbReference>
<feature type="domain" description="Coenzyme F420 hydrogenase/dehydrogenase beta subunit N-terminal" evidence="7">
    <location>
        <begin position="7"/>
        <end position="83"/>
    </location>
</feature>
<evidence type="ECO:0000259" key="7">
    <source>
        <dbReference type="Pfam" id="PF04422"/>
    </source>
</evidence>
<keyword evidence="2" id="KW-0479">Metal-binding</keyword>
<dbReference type="Gene3D" id="3.10.450.750">
    <property type="match status" value="1"/>
</dbReference>
<dbReference type="GO" id="GO:0051536">
    <property type="term" value="F:iron-sulfur cluster binding"/>
    <property type="evidence" value="ECO:0007669"/>
    <property type="project" value="UniProtKB-KW"/>
</dbReference>
<evidence type="ECO:0000256" key="3">
    <source>
        <dbReference type="ARBA" id="ARBA00023002"/>
    </source>
</evidence>
<reference evidence="9 10" key="1">
    <citation type="journal article" date="2016" name="Sci. Rep.">
        <title>Metabolic traits of an uncultured archaeal lineage -MSBL1- from brine pools of the Red Sea.</title>
        <authorList>
            <person name="Mwirichia R."/>
            <person name="Alam I."/>
            <person name="Rashid M."/>
            <person name="Vinu M."/>
            <person name="Ba-Alawi W."/>
            <person name="Anthony Kamau A."/>
            <person name="Kamanda Ngugi D."/>
            <person name="Goker M."/>
            <person name="Klenk H.P."/>
            <person name="Bajic V."/>
            <person name="Stingl U."/>
        </authorList>
    </citation>
    <scope>NUCLEOTIDE SEQUENCE [LARGE SCALE GENOMIC DNA]</scope>
    <source>
        <strain evidence="9">SCGC-AAA259I07</strain>
    </source>
</reference>
<keyword evidence="10" id="KW-1185">Reference proteome</keyword>